<organism evidence="1 2">
    <name type="scientific">Dyadobacter koreensis</name>
    <dbReference type="NCBI Taxonomy" id="408657"/>
    <lineage>
        <taxon>Bacteria</taxon>
        <taxon>Pseudomonadati</taxon>
        <taxon>Bacteroidota</taxon>
        <taxon>Cytophagia</taxon>
        <taxon>Cytophagales</taxon>
        <taxon>Spirosomataceae</taxon>
        <taxon>Dyadobacter</taxon>
    </lineage>
</organism>
<sequence length="393" mass="45607">MQSEKFDIIISGGGMAGLSLVYRALKEGIWSGQKILIIEKDKKDQNDRTWCFWQKDEERSPFEEIIFRKWSDLLFFTNQGEKIKLATGTYGYKMIRSIDFYKHVLSFIEKFDQVSFINQDVKSVIGKADGAEVNTIERTYYAKYVFNSVYVKPTLKSHDQYFLQHFKGVTIQTSEFNEEPSQINFMDFRTSQKNGATFFYTLPLSRTEIFTEYTIFSKNLLTQEEYDAGIQEYIDKTLKINNYKIIEEEFGVIPMTDFSFQRRSGNVINIGSAGGDTRASTGYTFLNTQKTVSKIIKSFKENNHPFFKPENISRKHKLLDATILNVFDAGYYPGDEIFTDLFKNVAAKTIFKFLDSESSILDDLKIMTSLRAKYFIGPFLKVLANKQDYFKNS</sequence>
<dbReference type="SUPFAM" id="SSF51905">
    <property type="entry name" value="FAD/NAD(P)-binding domain"/>
    <property type="match status" value="1"/>
</dbReference>
<evidence type="ECO:0000313" key="1">
    <source>
        <dbReference type="EMBL" id="SEI71543.1"/>
    </source>
</evidence>
<dbReference type="PANTHER" id="PTHR39757:SF5">
    <property type="entry name" value="OS02G0190600 PROTEIN"/>
    <property type="match status" value="1"/>
</dbReference>
<proteinExistence type="predicted"/>
<dbReference type="OrthoDB" id="24355at2"/>
<keyword evidence="2" id="KW-1185">Reference proteome</keyword>
<dbReference type="Proteomes" id="UP000199532">
    <property type="component" value="Unassembled WGS sequence"/>
</dbReference>
<dbReference type="Pfam" id="PF05834">
    <property type="entry name" value="Lycopene_cycl"/>
    <property type="match status" value="1"/>
</dbReference>
<accession>A0A1H6SUF0</accession>
<dbReference type="EMBL" id="FNXY01000003">
    <property type="protein sequence ID" value="SEI71543.1"/>
    <property type="molecule type" value="Genomic_DNA"/>
</dbReference>
<evidence type="ECO:0000313" key="2">
    <source>
        <dbReference type="Proteomes" id="UP000199532"/>
    </source>
</evidence>
<protein>
    <submittedName>
        <fullName evidence="1">Lycopene beta-cyclase</fullName>
    </submittedName>
</protein>
<gene>
    <name evidence="1" type="ORF">SAMN04487995_1841</name>
</gene>
<name>A0A1H6SUF0_9BACT</name>
<reference evidence="1 2" key="1">
    <citation type="submission" date="2016-10" db="EMBL/GenBank/DDBJ databases">
        <authorList>
            <person name="de Groot N.N."/>
        </authorList>
    </citation>
    <scope>NUCLEOTIDE SEQUENCE [LARGE SCALE GENOMIC DNA]</scope>
    <source>
        <strain evidence="1 2">DSM 19938</strain>
    </source>
</reference>
<dbReference type="AlphaFoldDB" id="A0A1H6SUF0"/>
<dbReference type="RefSeq" id="WP_090334870.1">
    <property type="nucleotide sequence ID" value="NZ_FNXY01000003.1"/>
</dbReference>
<dbReference type="STRING" id="408657.SAMN04487995_1841"/>
<dbReference type="InterPro" id="IPR036188">
    <property type="entry name" value="FAD/NAD-bd_sf"/>
</dbReference>
<dbReference type="PANTHER" id="PTHR39757">
    <property type="match status" value="1"/>
</dbReference>
<dbReference type="Gene3D" id="3.50.50.60">
    <property type="entry name" value="FAD/NAD(P)-binding domain"/>
    <property type="match status" value="1"/>
</dbReference>